<dbReference type="Gene3D" id="2.60.40.10">
    <property type="entry name" value="Immunoglobulins"/>
    <property type="match status" value="1"/>
</dbReference>
<dbReference type="NCBIfam" id="TIGR04183">
    <property type="entry name" value="Por_Secre_tail"/>
    <property type="match status" value="1"/>
</dbReference>
<keyword evidence="5" id="KW-1185">Reference proteome</keyword>
<dbReference type="InterPro" id="IPR022409">
    <property type="entry name" value="PKD/Chitinase_dom"/>
</dbReference>
<keyword evidence="1 2" id="KW-0732">Signal</keyword>
<dbReference type="PROSITE" id="PS50093">
    <property type="entry name" value="PKD"/>
    <property type="match status" value="1"/>
</dbReference>
<evidence type="ECO:0000313" key="5">
    <source>
        <dbReference type="Proteomes" id="UP000316008"/>
    </source>
</evidence>
<dbReference type="SMART" id="SM00089">
    <property type="entry name" value="PKD"/>
    <property type="match status" value="1"/>
</dbReference>
<dbReference type="InterPro" id="IPR000601">
    <property type="entry name" value="PKD_dom"/>
</dbReference>
<dbReference type="Pfam" id="PF18911">
    <property type="entry name" value="PKD_4"/>
    <property type="match status" value="1"/>
</dbReference>
<reference evidence="4 5" key="1">
    <citation type="submission" date="2019-07" db="EMBL/GenBank/DDBJ databases">
        <authorList>
            <person name="Huq M.A."/>
        </authorList>
    </citation>
    <scope>NUCLEOTIDE SEQUENCE [LARGE SCALE GENOMIC DNA]</scope>
    <source>
        <strain evidence="4 5">MAH-3</strain>
    </source>
</reference>
<dbReference type="SUPFAM" id="SSF49899">
    <property type="entry name" value="Concanavalin A-like lectins/glucanases"/>
    <property type="match status" value="1"/>
</dbReference>
<dbReference type="EMBL" id="VLPL01000003">
    <property type="protein sequence ID" value="TSJ45588.1"/>
    <property type="molecule type" value="Genomic_DNA"/>
</dbReference>
<evidence type="ECO:0000313" key="4">
    <source>
        <dbReference type="EMBL" id="TSJ45588.1"/>
    </source>
</evidence>
<dbReference type="Proteomes" id="UP000316008">
    <property type="component" value="Unassembled WGS sequence"/>
</dbReference>
<evidence type="ECO:0000256" key="2">
    <source>
        <dbReference type="SAM" id="SignalP"/>
    </source>
</evidence>
<organism evidence="4 5">
    <name type="scientific">Fluviicola chungangensis</name>
    <dbReference type="NCBI Taxonomy" id="2597671"/>
    <lineage>
        <taxon>Bacteria</taxon>
        <taxon>Pseudomonadati</taxon>
        <taxon>Bacteroidota</taxon>
        <taxon>Flavobacteriia</taxon>
        <taxon>Flavobacteriales</taxon>
        <taxon>Crocinitomicaceae</taxon>
        <taxon>Fluviicola</taxon>
    </lineage>
</organism>
<proteinExistence type="predicted"/>
<dbReference type="InterPro" id="IPR013320">
    <property type="entry name" value="ConA-like_dom_sf"/>
</dbReference>
<dbReference type="AlphaFoldDB" id="A0A556N0N1"/>
<feature type="chain" id="PRO_5021703392" evidence="2">
    <location>
        <begin position="32"/>
        <end position="1022"/>
    </location>
</feature>
<feature type="signal peptide" evidence="2">
    <location>
        <begin position="1"/>
        <end position="31"/>
    </location>
</feature>
<dbReference type="CDD" id="cd00146">
    <property type="entry name" value="PKD"/>
    <property type="match status" value="1"/>
</dbReference>
<protein>
    <submittedName>
        <fullName evidence="4">T9SS type A sorting domain-containing protein</fullName>
    </submittedName>
</protein>
<evidence type="ECO:0000259" key="3">
    <source>
        <dbReference type="PROSITE" id="PS50093"/>
    </source>
</evidence>
<dbReference type="SUPFAM" id="SSF49299">
    <property type="entry name" value="PKD domain"/>
    <property type="match status" value="1"/>
</dbReference>
<name>A0A556N0N1_9FLAO</name>
<dbReference type="Pfam" id="PF18962">
    <property type="entry name" value="Por_Secre_tail"/>
    <property type="match status" value="1"/>
</dbReference>
<dbReference type="RefSeq" id="WP_144332544.1">
    <property type="nucleotide sequence ID" value="NZ_VLPL01000003.1"/>
</dbReference>
<evidence type="ECO:0000256" key="1">
    <source>
        <dbReference type="ARBA" id="ARBA00022729"/>
    </source>
</evidence>
<accession>A0A556N0N1</accession>
<comment type="caution">
    <text evidence="4">The sequence shown here is derived from an EMBL/GenBank/DDBJ whole genome shotgun (WGS) entry which is preliminary data.</text>
</comment>
<dbReference type="InterPro" id="IPR013783">
    <property type="entry name" value="Ig-like_fold"/>
</dbReference>
<dbReference type="OrthoDB" id="869215at2"/>
<dbReference type="InterPro" id="IPR035986">
    <property type="entry name" value="PKD_dom_sf"/>
</dbReference>
<dbReference type="GO" id="GO:0004553">
    <property type="term" value="F:hydrolase activity, hydrolyzing O-glycosyl compounds"/>
    <property type="evidence" value="ECO:0007669"/>
    <property type="project" value="UniProtKB-ARBA"/>
</dbReference>
<gene>
    <name evidence="4" type="ORF">FO442_07490</name>
</gene>
<dbReference type="GO" id="GO:0005975">
    <property type="term" value="P:carbohydrate metabolic process"/>
    <property type="evidence" value="ECO:0007669"/>
    <property type="project" value="UniProtKB-ARBA"/>
</dbReference>
<sequence>MKKLTTFKMRNRSASRNLVLGLMLSMGSLLAFGQTITTSIGTGTNTSSNIPITSYYGYSYSQQIYLASEMDPGVQGQLNSITKIRFYYASGSVTNSDNWTIYMGSTNQTSFSSNTNWIPSTAMSQVFSGTVTFPAAGNWMEITLTTPFQWNGLSNVVIAVDENQGSYSASDGYWRSQSTSGTRAIFYRNDSTNPDPASPPTATGLISAVSQVQIVHELAPACSAAPDHATAVSSVSTICSNSPTPVNLSITGSTFATGLGYQWQYNDGSGWVDYPAGTTQDFSVFPQQTVNVHLITTCIATGDEDISEEASISVNPAPTVAADNAALAYCSGSPAQVVATGASTYAWSPATGLNVTNNDTVIANPTNSTVYSVVGTDIMGCKDTAMVTITPINKITRTATYSPTTLCTPGTAVTVTATAAPATIFGGGAYEYKFMDANGAVLQDWSASSTYNFTPAADSIYKIYADFRSNTCPDAIDSISTSIVVGFGANVAVVDYDCINLGGTVTLSSIFGQTNTETVYTNPFAAPTDVTAGIVTLGGSAAITAGRAVLTPSATGINGSLTINDPAFHTGLNNAMTVSFKMTADQPINNYGTGGADGISYSFGNDVTATGNQNGTGSKLRLSFDANDNSPNIAGIYLGYNVTGTLSPAGAGTLIHVGNIALWKLKQDVPVVLTIDPNGKASLTVDGTTVFENVQMPAAYMNANTAGWKHVFGAATGGDAMRQAIKDVLITAPSLDFAFVPATTTPTAWGSASTFTNVQPGTYDVWISSNGSASCAKKIETVEIVNTNPLVLLGNDTTICEGESLTLDAGNAGATYVWSNSQITTQTRIVTQPGPYVVNVTAPNGCVGVGSINVDVMGAPTASTIYVQNNMPTYTFTILNPQNANQYSWDFGDGTTIANAPGTVSHTYLTAGPRQVSVTLTNECGTETVIATVVVTSTAGLETNAIDGLNVYPNPANEFVTVELPSATQAIGSLFTMAGSLVRTIDSFTAKTEVSVADLTPGVYFLHIQSEDKTSVIKLVVE</sequence>
<dbReference type="InterPro" id="IPR026444">
    <property type="entry name" value="Secre_tail"/>
</dbReference>
<feature type="domain" description="PKD" evidence="3">
    <location>
        <begin position="887"/>
        <end position="942"/>
    </location>
</feature>